<dbReference type="Gene3D" id="3.40.140.10">
    <property type="entry name" value="Cytidine Deaminase, domain 2"/>
    <property type="match status" value="1"/>
</dbReference>
<dbReference type="InterPro" id="IPR003786">
    <property type="entry name" value="FdhD"/>
</dbReference>
<sequence>MEPGLSILDPERQASIADSRKLPPEVPVAVTLNGEGFAVFMATPRDLEDFAVGFAISETIVSGIQEVHGLTLHEHGEEGISVNLDIDDEPFFTAIKRKRLLTGTSGCGLCGLDSIRAALRTLTPLSPQPAPKTESISTTFEAMQAEQTLNGIYGGGLHASAVCCGDQILAVREDIGRHNAMDKALGAGARSGEPVDLVITTSRCSSDLVQKAVSARVGTLAVMATPSDLAVKLAQENCLNLFSCNRGYSFTRYS</sequence>
<keyword evidence="4" id="KW-1185">Reference proteome</keyword>
<organism evidence="3 4">
    <name type="scientific">Pseudovibrio japonicus</name>
    <dbReference type="NCBI Taxonomy" id="366534"/>
    <lineage>
        <taxon>Bacteria</taxon>
        <taxon>Pseudomonadati</taxon>
        <taxon>Pseudomonadota</taxon>
        <taxon>Alphaproteobacteria</taxon>
        <taxon>Hyphomicrobiales</taxon>
        <taxon>Stappiaceae</taxon>
        <taxon>Pseudovibrio</taxon>
    </lineage>
</organism>
<keyword evidence="2" id="KW-0501">Molybdenum cofactor biosynthesis</keyword>
<reference evidence="4" key="1">
    <citation type="journal article" date="2019" name="Int. J. Syst. Evol. Microbiol.">
        <title>The Global Catalogue of Microorganisms (GCM) 10K type strain sequencing project: providing services to taxonomists for standard genome sequencing and annotation.</title>
        <authorList>
            <consortium name="The Broad Institute Genomics Platform"/>
            <consortium name="The Broad Institute Genome Sequencing Center for Infectious Disease"/>
            <person name="Wu L."/>
            <person name="Ma J."/>
        </authorList>
    </citation>
    <scope>NUCLEOTIDE SEQUENCE [LARGE SCALE GENOMIC DNA]</scope>
    <source>
        <strain evidence="4">KCTC 12861</strain>
    </source>
</reference>
<evidence type="ECO:0000313" key="3">
    <source>
        <dbReference type="EMBL" id="GHB22164.1"/>
    </source>
</evidence>
<keyword evidence="1" id="KW-0963">Cytoplasm</keyword>
<dbReference type="Pfam" id="PF02634">
    <property type="entry name" value="FdhD-NarQ"/>
    <property type="match status" value="1"/>
</dbReference>
<dbReference type="SUPFAM" id="SSF53927">
    <property type="entry name" value="Cytidine deaminase-like"/>
    <property type="match status" value="1"/>
</dbReference>
<dbReference type="PIRSF" id="PIRSF015626">
    <property type="entry name" value="FdhD"/>
    <property type="match status" value="1"/>
</dbReference>
<dbReference type="PANTHER" id="PTHR30592">
    <property type="entry name" value="FORMATE DEHYDROGENASE"/>
    <property type="match status" value="1"/>
</dbReference>
<accession>A0ABQ3E4H8</accession>
<dbReference type="Proteomes" id="UP000637980">
    <property type="component" value="Unassembled WGS sequence"/>
</dbReference>
<dbReference type="EMBL" id="BMXE01000001">
    <property type="protein sequence ID" value="GHB22164.1"/>
    <property type="molecule type" value="Genomic_DNA"/>
</dbReference>
<dbReference type="Gene3D" id="3.10.20.10">
    <property type="match status" value="1"/>
</dbReference>
<dbReference type="InterPro" id="IPR016193">
    <property type="entry name" value="Cytidine_deaminase-like"/>
</dbReference>
<comment type="caution">
    <text evidence="3">The sequence shown here is derived from an EMBL/GenBank/DDBJ whole genome shotgun (WGS) entry which is preliminary data.</text>
</comment>
<proteinExistence type="predicted"/>
<dbReference type="PANTHER" id="PTHR30592:SF1">
    <property type="entry name" value="SULFUR CARRIER PROTEIN FDHD"/>
    <property type="match status" value="1"/>
</dbReference>
<evidence type="ECO:0000256" key="2">
    <source>
        <dbReference type="ARBA" id="ARBA00023150"/>
    </source>
</evidence>
<gene>
    <name evidence="3" type="primary">fdhD-1</name>
    <name evidence="3" type="ORF">GCM10007094_07890</name>
</gene>
<protein>
    <submittedName>
        <fullName evidence="3">Sulfurtransferase FdhD</fullName>
    </submittedName>
</protein>
<name>A0ABQ3E4H8_9HYPH</name>
<evidence type="ECO:0000256" key="1">
    <source>
        <dbReference type="ARBA" id="ARBA00022490"/>
    </source>
</evidence>
<evidence type="ECO:0000313" key="4">
    <source>
        <dbReference type="Proteomes" id="UP000637980"/>
    </source>
</evidence>
<dbReference type="NCBIfam" id="TIGR00129">
    <property type="entry name" value="fdhD_narQ"/>
    <property type="match status" value="1"/>
</dbReference>